<dbReference type="InterPro" id="IPR000845">
    <property type="entry name" value="Nucleoside_phosphorylase_d"/>
</dbReference>
<keyword evidence="3" id="KW-1185">Reference proteome</keyword>
<dbReference type="EMBL" id="JBHUOP010000007">
    <property type="protein sequence ID" value="MFD2841642.1"/>
    <property type="molecule type" value="Genomic_DNA"/>
</dbReference>
<proteinExistence type="predicted"/>
<dbReference type="RefSeq" id="WP_377467861.1">
    <property type="nucleotide sequence ID" value="NZ_JBHUOP010000007.1"/>
</dbReference>
<dbReference type="InterPro" id="IPR035994">
    <property type="entry name" value="Nucleoside_phosphorylase_sf"/>
</dbReference>
<dbReference type="Proteomes" id="UP001597391">
    <property type="component" value="Unassembled WGS sequence"/>
</dbReference>
<organism evidence="2 3">
    <name type="scientific">Populibacterium corticicola</name>
    <dbReference type="NCBI Taxonomy" id="1812826"/>
    <lineage>
        <taxon>Bacteria</taxon>
        <taxon>Bacillati</taxon>
        <taxon>Actinomycetota</taxon>
        <taxon>Actinomycetes</taxon>
        <taxon>Micrococcales</taxon>
        <taxon>Jonesiaceae</taxon>
        <taxon>Populibacterium</taxon>
    </lineage>
</organism>
<evidence type="ECO:0000259" key="1">
    <source>
        <dbReference type="Pfam" id="PF01048"/>
    </source>
</evidence>
<dbReference type="SUPFAM" id="SSF53167">
    <property type="entry name" value="Purine and uridine phosphorylases"/>
    <property type="match status" value="1"/>
</dbReference>
<evidence type="ECO:0000313" key="2">
    <source>
        <dbReference type="EMBL" id="MFD2841642.1"/>
    </source>
</evidence>
<dbReference type="PANTHER" id="PTHR46832">
    <property type="entry name" value="5'-METHYLTHIOADENOSINE/S-ADENOSYLHOMOCYSTEINE NUCLEOSIDASE"/>
    <property type="match status" value="1"/>
</dbReference>
<dbReference type="Gene3D" id="3.40.50.1580">
    <property type="entry name" value="Nucleoside phosphorylase domain"/>
    <property type="match status" value="1"/>
</dbReference>
<evidence type="ECO:0000313" key="3">
    <source>
        <dbReference type="Proteomes" id="UP001597391"/>
    </source>
</evidence>
<name>A0ABW5XHP3_9MICO</name>
<dbReference type="Pfam" id="PF01048">
    <property type="entry name" value="PNP_UDP_1"/>
    <property type="match status" value="1"/>
</dbReference>
<protein>
    <submittedName>
        <fullName evidence="2">Nucleoside phosphorylase</fullName>
    </submittedName>
</protein>
<feature type="domain" description="Nucleoside phosphorylase" evidence="1">
    <location>
        <begin position="26"/>
        <end position="164"/>
    </location>
</feature>
<reference evidence="3" key="1">
    <citation type="journal article" date="2019" name="Int. J. Syst. Evol. Microbiol.">
        <title>The Global Catalogue of Microorganisms (GCM) 10K type strain sequencing project: providing services to taxonomists for standard genome sequencing and annotation.</title>
        <authorList>
            <consortium name="The Broad Institute Genomics Platform"/>
            <consortium name="The Broad Institute Genome Sequencing Center for Infectious Disease"/>
            <person name="Wu L."/>
            <person name="Ma J."/>
        </authorList>
    </citation>
    <scope>NUCLEOTIDE SEQUENCE [LARGE SCALE GENOMIC DNA]</scope>
    <source>
        <strain evidence="3">KCTC 33576</strain>
    </source>
</reference>
<gene>
    <name evidence="2" type="ORF">ACFSYH_13835</name>
</gene>
<comment type="caution">
    <text evidence="2">The sequence shown here is derived from an EMBL/GenBank/DDBJ whole genome shotgun (WGS) entry which is preliminary data.</text>
</comment>
<accession>A0ABW5XHP3</accession>
<sequence length="185" mass="20115">MKLLVAALAIELDAFPESIEEFDRLVTGAGKLRAGLELTRALERGTYDEVVVLGTAGSVGGRVPLGIYDISEAIQHDVADLEGVRGKSMVVPERVSTGREGLVIATGDVFVQSQEQVDLIVSLGGSLVDMETYVYIWVAQQYGVPIRVVKSVSDSAEDGAIHDWRSRVVQCSGELWEWFQAEYAV</sequence>
<dbReference type="PANTHER" id="PTHR46832:SF1">
    <property type="entry name" value="5'-METHYLTHIOADENOSINE_S-ADENOSYLHOMOCYSTEINE NUCLEOSIDASE"/>
    <property type="match status" value="1"/>
</dbReference>